<dbReference type="PATRIC" id="fig|379893.4.peg.269"/>
<accession>A0A0L0GSP8</accession>
<dbReference type="EMBL" id="JNGI01000123">
    <property type="protein sequence ID" value="KNC91781.1"/>
    <property type="molecule type" value="Genomic_DNA"/>
</dbReference>
<keyword evidence="2" id="KW-1185">Reference proteome</keyword>
<dbReference type="AlphaFoldDB" id="A0A0L0GSP8"/>
<dbReference type="Proteomes" id="UP000037393">
    <property type="component" value="Unassembled WGS sequence"/>
</dbReference>
<evidence type="ECO:0000313" key="2">
    <source>
        <dbReference type="Proteomes" id="UP000037393"/>
    </source>
</evidence>
<evidence type="ECO:0000313" key="1">
    <source>
        <dbReference type="EMBL" id="KNC91781.1"/>
    </source>
</evidence>
<protein>
    <submittedName>
        <fullName evidence="1">Uncharacterized protein</fullName>
    </submittedName>
</protein>
<proteinExistence type="predicted"/>
<reference evidence="1 2" key="1">
    <citation type="journal article" date="2015" name="Appl. Environ. Microbiol.">
        <title>The Enterobacterium Trabulsiella odontotermitis Presents Novel Adaptations Related to Its Association with Fungus-Growing Termites.</title>
        <authorList>
            <person name="Sapountzis P."/>
            <person name="Gruntjes T."/>
            <person name="Otani S."/>
            <person name="Estevez J."/>
            <person name="da Costa R.R."/>
            <person name="Plunkett G.3rd."/>
            <person name="Perna N.T."/>
            <person name="Poulsen M."/>
        </authorList>
    </citation>
    <scope>NUCLEOTIDE SEQUENCE [LARGE SCALE GENOMIC DNA]</scope>
    <source>
        <strain evidence="1 2">12</strain>
    </source>
</reference>
<name>A0A0L0GSP8_9ENTR</name>
<comment type="caution">
    <text evidence="1">The sequence shown here is derived from an EMBL/GenBank/DDBJ whole genome shotgun (WGS) entry which is preliminary data.</text>
</comment>
<sequence length="182" mass="20568">MSVEGSEEGLRMVELSVGAQEHEMSVTPGRRQRVHREQRQLQTLQDIGTFRERMERLADNLAEWLAEHEVTITVREMVPVRSAGAYTVPGIVLCHGRNWAGFTPQALYSVKGGIQLQGEVTLAVDNPRRRPRTEKYMLCMPGHLLSTADWAIHRDERIPGKGRVLTRELLIATIAPLFDDTT</sequence>
<organism evidence="1 2">
    <name type="scientific">Trabulsiella odontotermitis</name>
    <dbReference type="NCBI Taxonomy" id="379893"/>
    <lineage>
        <taxon>Bacteria</taxon>
        <taxon>Pseudomonadati</taxon>
        <taxon>Pseudomonadota</taxon>
        <taxon>Gammaproteobacteria</taxon>
        <taxon>Enterobacterales</taxon>
        <taxon>Enterobacteriaceae</taxon>
        <taxon>Trabulsiella</taxon>
    </lineage>
</organism>
<gene>
    <name evidence="1" type="ORF">GM31_01305</name>
</gene>